<comment type="cofactor">
    <cofactor evidence="1 6">
        <name>heme</name>
        <dbReference type="ChEBI" id="CHEBI:30413"/>
    </cofactor>
</comment>
<dbReference type="Pfam" id="PF00067">
    <property type="entry name" value="p450"/>
    <property type="match status" value="2"/>
</dbReference>
<dbReference type="CDD" id="cd20622">
    <property type="entry name" value="CYP_TRI13-like"/>
    <property type="match status" value="1"/>
</dbReference>
<dbReference type="GO" id="GO:0016705">
    <property type="term" value="F:oxidoreductase activity, acting on paired donors, with incorporation or reduction of molecular oxygen"/>
    <property type="evidence" value="ECO:0007669"/>
    <property type="project" value="InterPro"/>
</dbReference>
<dbReference type="InterPro" id="IPR001128">
    <property type="entry name" value="Cyt_P450"/>
</dbReference>
<evidence type="ECO:0000256" key="5">
    <source>
        <dbReference type="ARBA" id="ARBA00023004"/>
    </source>
</evidence>
<comment type="similarity">
    <text evidence="2">Belongs to the cytochrome P450 family.</text>
</comment>
<keyword evidence="4 6" id="KW-0479">Metal-binding</keyword>
<evidence type="ECO:0000256" key="2">
    <source>
        <dbReference type="ARBA" id="ARBA00010617"/>
    </source>
</evidence>
<dbReference type="InterPro" id="IPR050121">
    <property type="entry name" value="Cytochrome_P450_monoxygenase"/>
</dbReference>
<reference evidence="7" key="1">
    <citation type="journal article" date="2006" name="Curr. Genet.">
        <title>A secondary metabolite biosynthesis cluster in Trichoderma virens: evidence from analysis of genes underexpressed in a mutant defective in morphogenesis and antibiotic production.</title>
        <authorList>
            <person name="Mukherjee M."/>
            <person name="Horwitz B.A."/>
            <person name="Sherkhane P.D."/>
            <person name="Hadar R."/>
            <person name="Mukherjee P.K."/>
        </authorList>
    </citation>
    <scope>NUCLEOTIDE SEQUENCE</scope>
</reference>
<protein>
    <submittedName>
        <fullName evidence="7">Cytochrome P450 monooxygenase</fullName>
    </submittedName>
</protein>
<organism evidence="7">
    <name type="scientific">Hypocrea virens</name>
    <name type="common">Gliocladium virens</name>
    <name type="synonym">Trichoderma virens</name>
    <dbReference type="NCBI Taxonomy" id="29875"/>
    <lineage>
        <taxon>Eukaryota</taxon>
        <taxon>Fungi</taxon>
        <taxon>Dikarya</taxon>
        <taxon>Ascomycota</taxon>
        <taxon>Pezizomycotina</taxon>
        <taxon>Sordariomycetes</taxon>
        <taxon>Hypocreomycetidae</taxon>
        <taxon>Hypocreales</taxon>
        <taxon>Hypocreaceae</taxon>
        <taxon>Trichoderma</taxon>
    </lineage>
</organism>
<dbReference type="SUPFAM" id="SSF48264">
    <property type="entry name" value="Cytochrome P450"/>
    <property type="match status" value="1"/>
</dbReference>
<dbReference type="EMBL" id="DQ456853">
    <property type="protein sequence ID" value="ABE60729.1"/>
    <property type="molecule type" value="mRNA"/>
</dbReference>
<gene>
    <name evidence="7" type="primary">Cyp1</name>
</gene>
<dbReference type="PANTHER" id="PTHR24305:SF232">
    <property type="entry name" value="P450, PUTATIVE (EUROFUNG)-RELATED"/>
    <property type="match status" value="1"/>
</dbReference>
<evidence type="ECO:0000256" key="4">
    <source>
        <dbReference type="ARBA" id="ARBA00022723"/>
    </source>
</evidence>
<dbReference type="GO" id="GO:0020037">
    <property type="term" value="F:heme binding"/>
    <property type="evidence" value="ECO:0007669"/>
    <property type="project" value="InterPro"/>
</dbReference>
<name>Q0QBT0_HYPVI</name>
<evidence type="ECO:0000313" key="7">
    <source>
        <dbReference type="EMBL" id="ABE60729.1"/>
    </source>
</evidence>
<accession>Q0QBT0</accession>
<keyword evidence="5 6" id="KW-0408">Iron</keyword>
<sequence>MDLALSLSGSSPQNAVLLAGGVVVSLVLFYRWALPKPIPGIPYNKESVNSIFGDASSMVAHTSKTQEMFDWMVQQNVKLKSPIIQLFVRPFGKPWVVIADFRETQDIMVRRTKEFDRSIFFSEISGKITPSSHFSMRTDAGFRKHRRWIQGLMGLGFLHDTAAPRIYEAGLDLLQLWEQKSRIAKGHPFTAAEDIYRTAMDAIWAIVFGADPDNNVTKAQLRLYATIKSIELNNDLDTEAELPAAPFPAAVQSVLTLTDSVSTSIKSPVPKLAHWRLRQTATMKKAYKDKDVFLQEEIQKALNRITGKKANEKLITCAIDDMIQREMLLAEKEKREPEVLSSGMSDEILGFIMGGHDTTATAITWGLKNLSDFQDVQSKLRDELHAHHAEAVAEKRLPTFQEINTTTVHYRDAVIEEILRCSNTEYGGIRTAMVDADVLGYRIPKGTEVFLMGNGPSIFSPEFEIDDSLRTPSGIESKDKVGVWKHKGMAEFDPERWMVEDKATGQKVFDPSAGPLLTFGLGERGCYGRRMAYVEMKLLITMIVWNFHLHKCPEALSTNAAIDKMTHVPQQCFVRPVKLVR</sequence>
<dbReference type="AlphaFoldDB" id="Q0QBT0"/>
<dbReference type="InterPro" id="IPR036396">
    <property type="entry name" value="Cyt_P450_sf"/>
</dbReference>
<dbReference type="Gene3D" id="1.10.630.10">
    <property type="entry name" value="Cytochrome P450"/>
    <property type="match status" value="1"/>
</dbReference>
<dbReference type="PRINTS" id="PR00463">
    <property type="entry name" value="EP450I"/>
</dbReference>
<dbReference type="PRINTS" id="PR00385">
    <property type="entry name" value="P450"/>
</dbReference>
<dbReference type="GO" id="GO:0004497">
    <property type="term" value="F:monooxygenase activity"/>
    <property type="evidence" value="ECO:0007669"/>
    <property type="project" value="UniProtKB-KW"/>
</dbReference>
<keyword evidence="7" id="KW-0560">Oxidoreductase</keyword>
<feature type="binding site" description="axial binding residue" evidence="6">
    <location>
        <position position="526"/>
    </location>
    <ligand>
        <name>heme</name>
        <dbReference type="ChEBI" id="CHEBI:30413"/>
    </ligand>
    <ligandPart>
        <name>Fe</name>
        <dbReference type="ChEBI" id="CHEBI:18248"/>
    </ligandPart>
</feature>
<keyword evidence="7" id="KW-0503">Monooxygenase</keyword>
<dbReference type="GO" id="GO:0005506">
    <property type="term" value="F:iron ion binding"/>
    <property type="evidence" value="ECO:0007669"/>
    <property type="project" value="InterPro"/>
</dbReference>
<keyword evidence="3 6" id="KW-0349">Heme</keyword>
<proteinExistence type="evidence at transcript level"/>
<evidence type="ECO:0000256" key="6">
    <source>
        <dbReference type="PIRSR" id="PIRSR602401-1"/>
    </source>
</evidence>
<dbReference type="InterPro" id="IPR002401">
    <property type="entry name" value="Cyt_P450_E_grp-I"/>
</dbReference>
<dbReference type="PANTHER" id="PTHR24305">
    <property type="entry name" value="CYTOCHROME P450"/>
    <property type="match status" value="1"/>
</dbReference>
<evidence type="ECO:0000256" key="3">
    <source>
        <dbReference type="ARBA" id="ARBA00022617"/>
    </source>
</evidence>
<evidence type="ECO:0000256" key="1">
    <source>
        <dbReference type="ARBA" id="ARBA00001971"/>
    </source>
</evidence>